<evidence type="ECO:0000313" key="3">
    <source>
        <dbReference type="Proteomes" id="UP000182444"/>
    </source>
</evidence>
<proteinExistence type="predicted"/>
<evidence type="ECO:0000256" key="1">
    <source>
        <dbReference type="SAM" id="MobiDB-lite"/>
    </source>
</evidence>
<accession>A0A1D8NDS9</accession>
<dbReference type="VEuPathDB" id="FungiDB:YALI1_D10674g"/>
<protein>
    <submittedName>
        <fullName evidence="2">Uncharacterized protein</fullName>
    </submittedName>
</protein>
<feature type="region of interest" description="Disordered" evidence="1">
    <location>
        <begin position="18"/>
        <end position="38"/>
    </location>
</feature>
<sequence>MTESSSRRRRVVIVNTQTTPLRHAQADGRQQKPNNPPVLSTAFSSFNPDAQSSFLSWLSVPGGNVVWRINFCL</sequence>
<dbReference type="GeneID" id="94583268"/>
<name>A0A1D8NDS9_YARLL</name>
<evidence type="ECO:0000313" key="2">
    <source>
        <dbReference type="EMBL" id="AOW03773.1"/>
    </source>
</evidence>
<dbReference type="RefSeq" id="XP_068138755.1">
    <property type="nucleotide sequence ID" value="XM_068282654.1"/>
</dbReference>
<dbReference type="AlphaFoldDB" id="A0A1D8NDS9"/>
<gene>
    <name evidence="2" type="ORF">YALI1_D10674g</name>
</gene>
<dbReference type="Proteomes" id="UP000182444">
    <property type="component" value="Chromosome 1D"/>
</dbReference>
<dbReference type="EMBL" id="CP017556">
    <property type="protein sequence ID" value="AOW03773.1"/>
    <property type="molecule type" value="Genomic_DNA"/>
</dbReference>
<organism evidence="2 3">
    <name type="scientific">Yarrowia lipolytica</name>
    <name type="common">Candida lipolytica</name>
    <dbReference type="NCBI Taxonomy" id="4952"/>
    <lineage>
        <taxon>Eukaryota</taxon>
        <taxon>Fungi</taxon>
        <taxon>Dikarya</taxon>
        <taxon>Ascomycota</taxon>
        <taxon>Saccharomycotina</taxon>
        <taxon>Dipodascomycetes</taxon>
        <taxon>Dipodascales</taxon>
        <taxon>Dipodascales incertae sedis</taxon>
        <taxon>Yarrowia</taxon>
    </lineage>
</organism>
<reference evidence="2 3" key="1">
    <citation type="journal article" date="2016" name="PLoS ONE">
        <title>Sequence Assembly of Yarrowia lipolytica Strain W29/CLIB89 Shows Transposable Element Diversity.</title>
        <authorList>
            <person name="Magnan C."/>
            <person name="Yu J."/>
            <person name="Chang I."/>
            <person name="Jahn E."/>
            <person name="Kanomata Y."/>
            <person name="Wu J."/>
            <person name="Zeller M."/>
            <person name="Oakes M."/>
            <person name="Baldi P."/>
            <person name="Sandmeyer S."/>
        </authorList>
    </citation>
    <scope>NUCLEOTIDE SEQUENCE [LARGE SCALE GENOMIC DNA]</scope>
    <source>
        <strain evidence="3">CLIB89(W29)</strain>
    </source>
</reference>